<dbReference type="Gene3D" id="3.60.15.10">
    <property type="entry name" value="Ribonuclease Z/Hydroxyacylglutathione hydrolase-like"/>
    <property type="match status" value="1"/>
</dbReference>
<accession>A0A841R8P3</accession>
<feature type="domain" description="Metallo-beta-lactamase" evidence="1">
    <location>
        <begin position="76"/>
        <end position="272"/>
    </location>
</feature>
<dbReference type="PANTHER" id="PTHR46018">
    <property type="entry name" value="ZINC PHOSPHODIESTERASE ELAC PROTEIN 1"/>
    <property type="match status" value="1"/>
</dbReference>
<evidence type="ECO:0000313" key="3">
    <source>
        <dbReference type="Proteomes" id="UP000587760"/>
    </source>
</evidence>
<evidence type="ECO:0000259" key="1">
    <source>
        <dbReference type="Pfam" id="PF12706"/>
    </source>
</evidence>
<dbReference type="Proteomes" id="UP000587760">
    <property type="component" value="Unassembled WGS sequence"/>
</dbReference>
<protein>
    <submittedName>
        <fullName evidence="2">Phosphoribosyl 1,2-cyclic phosphodiesterase</fullName>
    </submittedName>
</protein>
<organism evidence="2 3">
    <name type="scientific">Spirochaeta isovalerica</name>
    <dbReference type="NCBI Taxonomy" id="150"/>
    <lineage>
        <taxon>Bacteria</taxon>
        <taxon>Pseudomonadati</taxon>
        <taxon>Spirochaetota</taxon>
        <taxon>Spirochaetia</taxon>
        <taxon>Spirochaetales</taxon>
        <taxon>Spirochaetaceae</taxon>
        <taxon>Spirochaeta</taxon>
    </lineage>
</organism>
<keyword evidence="3" id="KW-1185">Reference proteome</keyword>
<dbReference type="Pfam" id="PF12706">
    <property type="entry name" value="Lactamase_B_2"/>
    <property type="match status" value="1"/>
</dbReference>
<dbReference type="InterPro" id="IPR001279">
    <property type="entry name" value="Metallo-B-lactamas"/>
</dbReference>
<name>A0A841R8P3_9SPIO</name>
<proteinExistence type="predicted"/>
<dbReference type="AlphaFoldDB" id="A0A841R8P3"/>
<dbReference type="CDD" id="cd07715">
    <property type="entry name" value="TaR3-like_MBL-fold"/>
    <property type="match status" value="1"/>
</dbReference>
<dbReference type="InterPro" id="IPR036866">
    <property type="entry name" value="RibonucZ/Hydroxyglut_hydro"/>
</dbReference>
<gene>
    <name evidence="2" type="ORF">HNR50_000731</name>
</gene>
<dbReference type="GO" id="GO:0042781">
    <property type="term" value="F:3'-tRNA processing endoribonuclease activity"/>
    <property type="evidence" value="ECO:0007669"/>
    <property type="project" value="TreeGrafter"/>
</dbReference>
<dbReference type="SUPFAM" id="SSF56281">
    <property type="entry name" value="Metallo-hydrolase/oxidoreductase"/>
    <property type="match status" value="1"/>
</dbReference>
<comment type="caution">
    <text evidence="2">The sequence shown here is derived from an EMBL/GenBank/DDBJ whole genome shotgun (WGS) entry which is preliminary data.</text>
</comment>
<evidence type="ECO:0000313" key="2">
    <source>
        <dbReference type="EMBL" id="MBB6479098.1"/>
    </source>
</evidence>
<dbReference type="EMBL" id="JACHGJ010000001">
    <property type="protein sequence ID" value="MBB6479098.1"/>
    <property type="molecule type" value="Genomic_DNA"/>
</dbReference>
<sequence>MKVQFRGVRGSYSRSLRPRDIKRKISATVQRAKPDNLKNPESRERFLHSLPEMIFGTVGGHTACVEIRLADNQLLIFDCGSGLRTLDEDMRKTGETPDLIHIFFSHFHYDHIAGLPFFSFLFDPKMKFRFYSPQKGFDKILSRFLSKPYHPVGMDSFSASIEFIELTEDHLYLDDAIVSWIDRNHPDECYAYAVEEKGKKVIYSTDTELTESDFRNTEKTAGFFKKADVIILDGQYTLGESIEKFNWGHTSYSMSVDFALEHEIGTLYLFHHDPQYDDKKLEAILRSSRWYCERAENKHPLRIELAREDCEIVIE</sequence>
<dbReference type="RefSeq" id="WP_184743892.1">
    <property type="nucleotide sequence ID" value="NZ_JACHGJ010000001.1"/>
</dbReference>
<reference evidence="2 3" key="1">
    <citation type="submission" date="2020-08" db="EMBL/GenBank/DDBJ databases">
        <title>Genomic Encyclopedia of Type Strains, Phase IV (KMG-IV): sequencing the most valuable type-strain genomes for metagenomic binning, comparative biology and taxonomic classification.</title>
        <authorList>
            <person name="Goeker M."/>
        </authorList>
    </citation>
    <scope>NUCLEOTIDE SEQUENCE [LARGE SCALE GENOMIC DNA]</scope>
    <source>
        <strain evidence="2 3">DSM 2461</strain>
    </source>
</reference>
<dbReference type="PANTHER" id="PTHR46018:SF2">
    <property type="entry name" value="ZINC PHOSPHODIESTERASE ELAC PROTEIN 1"/>
    <property type="match status" value="1"/>
</dbReference>